<comment type="caution">
    <text evidence="1">The sequence shown here is derived from an EMBL/GenBank/DDBJ whole genome shotgun (WGS) entry which is preliminary data.</text>
</comment>
<reference evidence="1 2" key="1">
    <citation type="submission" date="2021-06" db="EMBL/GenBank/DDBJ databases">
        <title>Caerostris extrusa draft genome.</title>
        <authorList>
            <person name="Kono N."/>
            <person name="Arakawa K."/>
        </authorList>
    </citation>
    <scope>NUCLEOTIDE SEQUENCE [LARGE SCALE GENOMIC DNA]</scope>
</reference>
<dbReference type="AlphaFoldDB" id="A0AAV4U566"/>
<dbReference type="EMBL" id="BPLR01012305">
    <property type="protein sequence ID" value="GIY52888.1"/>
    <property type="molecule type" value="Genomic_DNA"/>
</dbReference>
<protein>
    <submittedName>
        <fullName evidence="1">Uncharacterized protein</fullName>
    </submittedName>
</protein>
<dbReference type="Proteomes" id="UP001054945">
    <property type="component" value="Unassembled WGS sequence"/>
</dbReference>
<proteinExistence type="predicted"/>
<name>A0AAV4U566_CAEEX</name>
<gene>
    <name evidence="1" type="ORF">CEXT_71251</name>
</gene>
<keyword evidence="2" id="KW-1185">Reference proteome</keyword>
<accession>A0AAV4U566</accession>
<organism evidence="1 2">
    <name type="scientific">Caerostris extrusa</name>
    <name type="common">Bark spider</name>
    <name type="synonym">Caerostris bankana</name>
    <dbReference type="NCBI Taxonomy" id="172846"/>
    <lineage>
        <taxon>Eukaryota</taxon>
        <taxon>Metazoa</taxon>
        <taxon>Ecdysozoa</taxon>
        <taxon>Arthropoda</taxon>
        <taxon>Chelicerata</taxon>
        <taxon>Arachnida</taxon>
        <taxon>Araneae</taxon>
        <taxon>Araneomorphae</taxon>
        <taxon>Entelegynae</taxon>
        <taxon>Araneoidea</taxon>
        <taxon>Araneidae</taxon>
        <taxon>Caerostris</taxon>
    </lineage>
</organism>
<evidence type="ECO:0000313" key="1">
    <source>
        <dbReference type="EMBL" id="GIY52888.1"/>
    </source>
</evidence>
<evidence type="ECO:0000313" key="2">
    <source>
        <dbReference type="Proteomes" id="UP001054945"/>
    </source>
</evidence>
<sequence length="77" mass="8496">MGFISAAAQIMIAAKNFSCTSRTAQIVTAAKTSATRAEVCSIFGNIFMNLRRQGKVGKYRNRNPYRGIATILTYQMN</sequence>